<feature type="transmembrane region" description="Helical" evidence="1">
    <location>
        <begin position="141"/>
        <end position="165"/>
    </location>
</feature>
<organism evidence="3 4">
    <name type="scientific">Scomber scombrus</name>
    <name type="common">Atlantic mackerel</name>
    <name type="synonym">Scomber vernalis</name>
    <dbReference type="NCBI Taxonomy" id="13677"/>
    <lineage>
        <taxon>Eukaryota</taxon>
        <taxon>Metazoa</taxon>
        <taxon>Chordata</taxon>
        <taxon>Craniata</taxon>
        <taxon>Vertebrata</taxon>
        <taxon>Euteleostomi</taxon>
        <taxon>Actinopterygii</taxon>
        <taxon>Neopterygii</taxon>
        <taxon>Teleostei</taxon>
        <taxon>Neoteleostei</taxon>
        <taxon>Acanthomorphata</taxon>
        <taxon>Pelagiaria</taxon>
        <taxon>Scombriformes</taxon>
        <taxon>Scombridae</taxon>
        <taxon>Scomber</taxon>
    </lineage>
</organism>
<dbReference type="AlphaFoldDB" id="A0AAV1PUX4"/>
<proteinExistence type="predicted"/>
<reference evidence="3 4" key="1">
    <citation type="submission" date="2024-01" db="EMBL/GenBank/DDBJ databases">
        <authorList>
            <person name="Alioto T."/>
            <person name="Alioto T."/>
            <person name="Gomez Garrido J."/>
        </authorList>
    </citation>
    <scope>NUCLEOTIDE SEQUENCE [LARGE SCALE GENOMIC DNA]</scope>
</reference>
<keyword evidence="1" id="KW-1133">Transmembrane helix</keyword>
<name>A0AAV1PUX4_SCOSC</name>
<protein>
    <submittedName>
        <fullName evidence="3">Uncharacterized protein</fullName>
    </submittedName>
</protein>
<sequence>MCDRINLFCLLPAVLVTLAYGQSEMTKLTGEAGKNLSVYTGVQADDEVVLSCCPDRRVLLNYHDRKLMSNQSGFHLDTKRGVITISPLYFNHSGEYILEITHHINNSVNNYKYEINVTQADVIKHTAESPHGTTTDQKNGLVVGLSIFAAASTVCVIVVVGLFLYRSGRVGGNCCSSPCKGTCLDNSVL</sequence>
<accession>A0AAV1PUX4</accession>
<keyword evidence="2" id="KW-0732">Signal</keyword>
<evidence type="ECO:0000256" key="2">
    <source>
        <dbReference type="SAM" id="SignalP"/>
    </source>
</evidence>
<dbReference type="EMBL" id="CAWUFR010000314">
    <property type="protein sequence ID" value="CAK6975747.1"/>
    <property type="molecule type" value="Genomic_DNA"/>
</dbReference>
<feature type="signal peptide" evidence="2">
    <location>
        <begin position="1"/>
        <end position="21"/>
    </location>
</feature>
<dbReference type="Proteomes" id="UP001314229">
    <property type="component" value="Unassembled WGS sequence"/>
</dbReference>
<evidence type="ECO:0000313" key="3">
    <source>
        <dbReference type="EMBL" id="CAK6975747.1"/>
    </source>
</evidence>
<gene>
    <name evidence="3" type="ORF">FSCOSCO3_A011828</name>
</gene>
<comment type="caution">
    <text evidence="3">The sequence shown here is derived from an EMBL/GenBank/DDBJ whole genome shotgun (WGS) entry which is preliminary data.</text>
</comment>
<keyword evidence="1" id="KW-0472">Membrane</keyword>
<keyword evidence="1" id="KW-0812">Transmembrane</keyword>
<evidence type="ECO:0000256" key="1">
    <source>
        <dbReference type="SAM" id="Phobius"/>
    </source>
</evidence>
<keyword evidence="4" id="KW-1185">Reference proteome</keyword>
<feature type="chain" id="PRO_5043976551" evidence="2">
    <location>
        <begin position="22"/>
        <end position="189"/>
    </location>
</feature>
<evidence type="ECO:0000313" key="4">
    <source>
        <dbReference type="Proteomes" id="UP001314229"/>
    </source>
</evidence>